<dbReference type="RefSeq" id="WP_104229871.1">
    <property type="nucleotide sequence ID" value="NZ_PSNW01000003.1"/>
</dbReference>
<dbReference type="Proteomes" id="UP000238220">
    <property type="component" value="Unassembled WGS sequence"/>
</dbReference>
<keyword evidence="3" id="KW-1185">Reference proteome</keyword>
<keyword evidence="1" id="KW-0812">Transmembrane</keyword>
<comment type="caution">
    <text evidence="2">The sequence shown here is derived from an EMBL/GenBank/DDBJ whole genome shotgun (WGS) entry which is preliminary data.</text>
</comment>
<dbReference type="InterPro" id="IPR007047">
    <property type="entry name" value="Flp_Fap"/>
</dbReference>
<proteinExistence type="predicted"/>
<organism evidence="2 3">
    <name type="scientific">Solimonas fluminis</name>
    <dbReference type="NCBI Taxonomy" id="2086571"/>
    <lineage>
        <taxon>Bacteria</taxon>
        <taxon>Pseudomonadati</taxon>
        <taxon>Pseudomonadota</taxon>
        <taxon>Gammaproteobacteria</taxon>
        <taxon>Nevskiales</taxon>
        <taxon>Nevskiaceae</taxon>
        <taxon>Solimonas</taxon>
    </lineage>
</organism>
<feature type="transmembrane region" description="Helical" evidence="1">
    <location>
        <begin position="20"/>
        <end position="37"/>
    </location>
</feature>
<dbReference type="EMBL" id="PSNW01000003">
    <property type="protein sequence ID" value="PPE74714.1"/>
    <property type="molecule type" value="Genomic_DNA"/>
</dbReference>
<dbReference type="Pfam" id="PF04964">
    <property type="entry name" value="Flp_Fap"/>
    <property type="match status" value="1"/>
</dbReference>
<protein>
    <submittedName>
        <fullName evidence="2">Flp family type IVb pilin</fullName>
    </submittedName>
</protein>
<reference evidence="2 3" key="1">
    <citation type="submission" date="2018-02" db="EMBL/GenBank/DDBJ databases">
        <title>Genome sequencing of Solimonas sp. HR-BB.</title>
        <authorList>
            <person name="Lee Y."/>
            <person name="Jeon C.O."/>
        </authorList>
    </citation>
    <scope>NUCLEOTIDE SEQUENCE [LARGE SCALE GENOMIC DNA]</scope>
    <source>
        <strain evidence="2 3">HR-BB</strain>
    </source>
</reference>
<keyword evidence="1" id="KW-1133">Transmembrane helix</keyword>
<evidence type="ECO:0000256" key="1">
    <source>
        <dbReference type="SAM" id="Phobius"/>
    </source>
</evidence>
<gene>
    <name evidence="2" type="ORF">C3942_08125</name>
</gene>
<keyword evidence="1" id="KW-0472">Membrane</keyword>
<accession>A0A2S5TIA1</accession>
<evidence type="ECO:0000313" key="2">
    <source>
        <dbReference type="EMBL" id="PPE74714.1"/>
    </source>
</evidence>
<sequence length="57" mass="6094">MNQVMKFLRDEEGASAVEYGLIIGLIAVAIIVVLGFLGNGLENLFNKANDGLTNAQK</sequence>
<name>A0A2S5TIA1_9GAMM</name>
<dbReference type="AlphaFoldDB" id="A0A2S5TIA1"/>
<evidence type="ECO:0000313" key="3">
    <source>
        <dbReference type="Proteomes" id="UP000238220"/>
    </source>
</evidence>